<evidence type="ECO:0000256" key="3">
    <source>
        <dbReference type="ARBA" id="ARBA00022692"/>
    </source>
</evidence>
<gene>
    <name evidence="9" type="ORF">Voc01_008900</name>
</gene>
<feature type="transmembrane region" description="Helical" evidence="7">
    <location>
        <begin position="968"/>
        <end position="991"/>
    </location>
</feature>
<feature type="transmembrane region" description="Helical" evidence="7">
    <location>
        <begin position="443"/>
        <end position="464"/>
    </location>
</feature>
<keyword evidence="2" id="KW-1003">Cell membrane</keyword>
<dbReference type="InterPro" id="IPR050250">
    <property type="entry name" value="Macrolide_Exporter_MacB"/>
</dbReference>
<evidence type="ECO:0000313" key="9">
    <source>
        <dbReference type="EMBL" id="GIJ65973.1"/>
    </source>
</evidence>
<sequence>MTSLILALLAARRAQTLIVMLLAVLATAGAVAGPAYRVTAERAVVDAEVSTSTPLERSVQINSGVTRWTPQEFTSRIESQVALAGFTTVYAAEYNVAARFGTRVAIPRFSYRDDVCAHVVVRAGRCPSGAREVILGRQTAEGLGVDVGAEVPFASATYIVGDGWQAGKTWTSLTLVGIYDPVDPSEPYWAGRTYFGGTERAAPEPAFVAEPTLELVEHAVVSYTADLVAGPDTFTPARIATLQTDLDQLRQRMTATRATVITDVPALVTRIDSSIALVGRVVPIAAVPLILLCWFIVYLTVAYSTEQRRAEFGLFALRGLPLGQRWALAFGPTVVPVLVGAPIGYVLGHVAVSAFGAATLPVSAPVPVGTGYLGYAALAVAGALLAGAWAQRQLFRSSVGPLVRRVPPRVRTVGSLTAVVVTVVLAAVAVAQLRASGGELAGVALLGPALVALAVALAVAHLLVPVSRRAGRRALRRGRLGAALAALRMARRPGTQRLLAFVTVAVALLGFAVIAASVGADRRTDRAGTELGAPRVVPVAPMTAAALLAATRRADPDGRFAMAVVMTEQPDGMPADPVVAVDSGRLAAVTAWPDGASIGAAEAARRLRPATAEPVVVTGTALRVDVTVTTLTKQPTVPLRATLTTGDGRPEKLVELGELRPGRATYTADIGGCEAGCRLASVEVRQPGQVDFDVRLVVHGIGQAGPDRELVTAEQLAAWLPTKQTRPVDKLSVSRVADGLAVEVTAGTLGTLDGRVRPPDAVYPVPALAAGRSRPDLTGLSGLDRRAEPAALVGRSPRLPRVGALGSLVDLEFIDRVARNVAVATDAEVWLGPRAPADALDRLRAAGLVLGTERSLARTQEALSQQGPAVALRFHVATGGLALLLAVGAVLLVAAIDRADRSDELRALRAQGLRRRDAAVYARRGYLWVVAVAVVAGTFAAVLAWVTIGPFVPQFADRAPDGALYWPSPAALLVVAVVSAVALAGAAVVSAGGRSIRGFR</sequence>
<dbReference type="Pfam" id="PF02687">
    <property type="entry name" value="FtsX"/>
    <property type="match status" value="2"/>
</dbReference>
<dbReference type="InterPro" id="IPR003838">
    <property type="entry name" value="ABC3_permease_C"/>
</dbReference>
<feature type="domain" description="ABC3 transporter permease C-terminal" evidence="8">
    <location>
        <begin position="879"/>
        <end position="989"/>
    </location>
</feature>
<feature type="transmembrane region" description="Helical" evidence="7">
    <location>
        <begin position="410"/>
        <end position="431"/>
    </location>
</feature>
<evidence type="ECO:0000256" key="2">
    <source>
        <dbReference type="ARBA" id="ARBA00022475"/>
    </source>
</evidence>
<proteinExistence type="inferred from homology"/>
<dbReference type="GO" id="GO:0005886">
    <property type="term" value="C:plasma membrane"/>
    <property type="evidence" value="ECO:0007669"/>
    <property type="project" value="UniProtKB-SubCell"/>
</dbReference>
<accession>A0A8J3ZNA2</accession>
<feature type="transmembrane region" description="Helical" evidence="7">
    <location>
        <begin position="874"/>
        <end position="896"/>
    </location>
</feature>
<evidence type="ECO:0000259" key="8">
    <source>
        <dbReference type="Pfam" id="PF02687"/>
    </source>
</evidence>
<reference evidence="9" key="1">
    <citation type="submission" date="2021-01" db="EMBL/GenBank/DDBJ databases">
        <title>Whole genome shotgun sequence of Virgisporangium ochraceum NBRC 16418.</title>
        <authorList>
            <person name="Komaki H."/>
            <person name="Tamura T."/>
        </authorList>
    </citation>
    <scope>NUCLEOTIDE SEQUENCE</scope>
    <source>
        <strain evidence="9">NBRC 16418</strain>
    </source>
</reference>
<evidence type="ECO:0000256" key="6">
    <source>
        <dbReference type="ARBA" id="ARBA00038076"/>
    </source>
</evidence>
<dbReference type="RefSeq" id="WP_203925971.1">
    <property type="nucleotide sequence ID" value="NZ_BOPH01000012.1"/>
</dbReference>
<evidence type="ECO:0000256" key="5">
    <source>
        <dbReference type="ARBA" id="ARBA00023136"/>
    </source>
</evidence>
<feature type="domain" description="ABC3 transporter permease C-terminal" evidence="8">
    <location>
        <begin position="285"/>
        <end position="391"/>
    </location>
</feature>
<feature type="transmembrane region" description="Helical" evidence="7">
    <location>
        <begin position="925"/>
        <end position="948"/>
    </location>
</feature>
<dbReference type="PANTHER" id="PTHR30572">
    <property type="entry name" value="MEMBRANE COMPONENT OF TRANSPORTER-RELATED"/>
    <property type="match status" value="1"/>
</dbReference>
<comment type="caution">
    <text evidence="9">The sequence shown here is derived from an EMBL/GenBank/DDBJ whole genome shotgun (WGS) entry which is preliminary data.</text>
</comment>
<name>A0A8J3ZNA2_9ACTN</name>
<dbReference type="EMBL" id="BOPH01000012">
    <property type="protein sequence ID" value="GIJ65973.1"/>
    <property type="molecule type" value="Genomic_DNA"/>
</dbReference>
<comment type="similarity">
    <text evidence="6">Belongs to the ABC-4 integral membrane protein family.</text>
</comment>
<keyword evidence="5 7" id="KW-0472">Membrane</keyword>
<dbReference type="Proteomes" id="UP000635606">
    <property type="component" value="Unassembled WGS sequence"/>
</dbReference>
<keyword evidence="10" id="KW-1185">Reference proteome</keyword>
<feature type="transmembrane region" description="Helical" evidence="7">
    <location>
        <begin position="326"/>
        <end position="352"/>
    </location>
</feature>
<dbReference type="AlphaFoldDB" id="A0A8J3ZNA2"/>
<keyword evidence="3 7" id="KW-0812">Transmembrane</keyword>
<evidence type="ECO:0000313" key="10">
    <source>
        <dbReference type="Proteomes" id="UP000635606"/>
    </source>
</evidence>
<protein>
    <recommendedName>
        <fullName evidence="8">ABC3 transporter permease C-terminal domain-containing protein</fullName>
    </recommendedName>
</protein>
<feature type="transmembrane region" description="Helical" evidence="7">
    <location>
        <begin position="281"/>
        <end position="305"/>
    </location>
</feature>
<keyword evidence="4 7" id="KW-1133">Transmembrane helix</keyword>
<dbReference type="PANTHER" id="PTHR30572:SF4">
    <property type="entry name" value="ABC TRANSPORTER PERMEASE YTRF"/>
    <property type="match status" value="1"/>
</dbReference>
<dbReference type="GO" id="GO:0022857">
    <property type="term" value="F:transmembrane transporter activity"/>
    <property type="evidence" value="ECO:0007669"/>
    <property type="project" value="TreeGrafter"/>
</dbReference>
<comment type="subcellular location">
    <subcellularLocation>
        <location evidence="1">Cell membrane</location>
        <topology evidence="1">Multi-pass membrane protein</topology>
    </subcellularLocation>
</comment>
<evidence type="ECO:0000256" key="1">
    <source>
        <dbReference type="ARBA" id="ARBA00004651"/>
    </source>
</evidence>
<evidence type="ECO:0000256" key="7">
    <source>
        <dbReference type="SAM" id="Phobius"/>
    </source>
</evidence>
<feature type="transmembrane region" description="Helical" evidence="7">
    <location>
        <begin position="498"/>
        <end position="520"/>
    </location>
</feature>
<feature type="transmembrane region" description="Helical" evidence="7">
    <location>
        <begin position="372"/>
        <end position="390"/>
    </location>
</feature>
<organism evidence="9 10">
    <name type="scientific">Virgisporangium ochraceum</name>
    <dbReference type="NCBI Taxonomy" id="65505"/>
    <lineage>
        <taxon>Bacteria</taxon>
        <taxon>Bacillati</taxon>
        <taxon>Actinomycetota</taxon>
        <taxon>Actinomycetes</taxon>
        <taxon>Micromonosporales</taxon>
        <taxon>Micromonosporaceae</taxon>
        <taxon>Virgisporangium</taxon>
    </lineage>
</organism>
<evidence type="ECO:0000256" key="4">
    <source>
        <dbReference type="ARBA" id="ARBA00022989"/>
    </source>
</evidence>